<gene>
    <name evidence="1" type="ORF">MTUNDRAET4_1445</name>
</gene>
<name>A0A4U8Z080_METTU</name>
<dbReference type="EMBL" id="LR536450">
    <property type="protein sequence ID" value="VFU08338.1"/>
    <property type="molecule type" value="Genomic_DNA"/>
</dbReference>
<dbReference type="AlphaFoldDB" id="A0A4U8Z080"/>
<organism evidence="1 2">
    <name type="scientific">Methylocella tundrae</name>
    <dbReference type="NCBI Taxonomy" id="227605"/>
    <lineage>
        <taxon>Bacteria</taxon>
        <taxon>Pseudomonadati</taxon>
        <taxon>Pseudomonadota</taxon>
        <taxon>Alphaproteobacteria</taxon>
        <taxon>Hyphomicrobiales</taxon>
        <taxon>Beijerinckiaceae</taxon>
        <taxon>Methylocella</taxon>
    </lineage>
</organism>
<sequence>MRPNAILFMYQSDNSRGVSGSLAQAAFT</sequence>
<dbReference type="Proteomes" id="UP000294360">
    <property type="component" value="Chromosome"/>
</dbReference>
<accession>A0A4U8Z080</accession>
<protein>
    <submittedName>
        <fullName evidence="1">Uncharacterized protein</fullName>
    </submittedName>
</protein>
<evidence type="ECO:0000313" key="1">
    <source>
        <dbReference type="EMBL" id="VFU08338.1"/>
    </source>
</evidence>
<dbReference type="KEGG" id="mtun:MTUNDRAET4_1445"/>
<evidence type="ECO:0000313" key="2">
    <source>
        <dbReference type="Proteomes" id="UP000294360"/>
    </source>
</evidence>
<proteinExistence type="predicted"/>
<reference evidence="1 2" key="1">
    <citation type="submission" date="2019-03" db="EMBL/GenBank/DDBJ databases">
        <authorList>
            <person name="Kox A.R. M."/>
        </authorList>
    </citation>
    <scope>NUCLEOTIDE SEQUENCE [LARGE SCALE GENOMIC DNA]</scope>
    <source>
        <strain evidence="1">MTUNDRAET4 annotated genome</strain>
    </source>
</reference>